<gene>
    <name evidence="13 15" type="primary">flhB</name>
    <name evidence="15" type="ORF">GCM10022278_28410</name>
</gene>
<evidence type="ECO:0000256" key="7">
    <source>
        <dbReference type="ARBA" id="ARBA00022795"/>
    </source>
</evidence>
<evidence type="ECO:0000256" key="2">
    <source>
        <dbReference type="ARBA" id="ARBA00010690"/>
    </source>
</evidence>
<dbReference type="Pfam" id="PF01312">
    <property type="entry name" value="Bac_export_2"/>
    <property type="match status" value="1"/>
</dbReference>
<keyword evidence="16" id="KW-1185">Reference proteome</keyword>
<evidence type="ECO:0000256" key="11">
    <source>
        <dbReference type="ARBA" id="ARBA00023225"/>
    </source>
</evidence>
<keyword evidence="6 13" id="KW-0812">Transmembrane</keyword>
<feature type="transmembrane region" description="Helical" evidence="13">
    <location>
        <begin position="37"/>
        <end position="62"/>
    </location>
</feature>
<dbReference type="PANTHER" id="PTHR30531:SF12">
    <property type="entry name" value="FLAGELLAR BIOSYNTHETIC PROTEIN FLHB"/>
    <property type="match status" value="1"/>
</dbReference>
<evidence type="ECO:0000313" key="15">
    <source>
        <dbReference type="EMBL" id="GAA3968963.1"/>
    </source>
</evidence>
<dbReference type="NCBIfam" id="TIGR00328">
    <property type="entry name" value="flhB"/>
    <property type="match status" value="1"/>
</dbReference>
<comment type="function">
    <text evidence="12 13">Required for formation of the rod structure in the basal body of the flagellar apparatus. Together with FliI and FliH, may constitute the export apparatus of flagellin.</text>
</comment>
<dbReference type="Gene3D" id="6.10.250.2080">
    <property type="match status" value="1"/>
</dbReference>
<dbReference type="Gene3D" id="3.40.1690.10">
    <property type="entry name" value="secretion proteins EscU"/>
    <property type="match status" value="1"/>
</dbReference>
<keyword evidence="7 13" id="KW-1005">Bacterial flagellum biogenesis</keyword>
<evidence type="ECO:0000256" key="10">
    <source>
        <dbReference type="ARBA" id="ARBA00023136"/>
    </source>
</evidence>
<reference evidence="16" key="1">
    <citation type="journal article" date="2019" name="Int. J. Syst. Evol. Microbiol.">
        <title>The Global Catalogue of Microorganisms (GCM) 10K type strain sequencing project: providing services to taxonomists for standard genome sequencing and annotation.</title>
        <authorList>
            <consortium name="The Broad Institute Genomics Platform"/>
            <consortium name="The Broad Institute Genome Sequencing Center for Infectious Disease"/>
            <person name="Wu L."/>
            <person name="Ma J."/>
        </authorList>
    </citation>
    <scope>NUCLEOTIDE SEQUENCE [LARGE SCALE GENOMIC DNA]</scope>
    <source>
        <strain evidence="16">JCM 17555</strain>
    </source>
</reference>
<keyword evidence="5 13" id="KW-1003">Cell membrane</keyword>
<feature type="transmembrane region" description="Helical" evidence="13">
    <location>
        <begin position="90"/>
        <end position="117"/>
    </location>
</feature>
<protein>
    <recommendedName>
        <fullName evidence="3 13">Flagellar biosynthetic protein FlhB</fullName>
    </recommendedName>
</protein>
<dbReference type="SUPFAM" id="SSF160544">
    <property type="entry name" value="EscU C-terminal domain-like"/>
    <property type="match status" value="1"/>
</dbReference>
<evidence type="ECO:0000256" key="12">
    <source>
        <dbReference type="ARBA" id="ARBA00025078"/>
    </source>
</evidence>
<proteinExistence type="inferred from homology"/>
<dbReference type="Proteomes" id="UP001501337">
    <property type="component" value="Unassembled WGS sequence"/>
</dbReference>
<keyword evidence="15" id="KW-0966">Cell projection</keyword>
<dbReference type="PANTHER" id="PTHR30531">
    <property type="entry name" value="FLAGELLAR BIOSYNTHETIC PROTEIN FLHB"/>
    <property type="match status" value="1"/>
</dbReference>
<dbReference type="InterPro" id="IPR006135">
    <property type="entry name" value="T3SS_substrate_exporter"/>
</dbReference>
<keyword evidence="15" id="KW-0969">Cilium</keyword>
<evidence type="ECO:0000313" key="16">
    <source>
        <dbReference type="Proteomes" id="UP001501337"/>
    </source>
</evidence>
<evidence type="ECO:0000256" key="9">
    <source>
        <dbReference type="ARBA" id="ARBA00022989"/>
    </source>
</evidence>
<comment type="caution">
    <text evidence="15">The sequence shown here is derived from an EMBL/GenBank/DDBJ whole genome shotgun (WGS) entry which is preliminary data.</text>
</comment>
<organism evidence="15 16">
    <name type="scientific">Allohahella marinimesophila</name>
    <dbReference type="NCBI Taxonomy" id="1054972"/>
    <lineage>
        <taxon>Bacteria</taxon>
        <taxon>Pseudomonadati</taxon>
        <taxon>Pseudomonadota</taxon>
        <taxon>Gammaproteobacteria</taxon>
        <taxon>Oceanospirillales</taxon>
        <taxon>Hahellaceae</taxon>
        <taxon>Allohahella</taxon>
    </lineage>
</organism>
<keyword evidence="4 13" id="KW-0813">Transport</keyword>
<sequence length="376" mass="41580">MSENDSSQEKTEEPTQRKIDKAREEGQLPRSRELATFAVLFAGCGGILMFGSFLITTMVQAFTESFTLDREMLFDTSAMFSLLGLQAERAAVATAPLLGVLLVAAIAGPIALGGWMFSVKALAFKGSRINPIAGIKRMFSMKSMMELFKALAKSATIGTVGWLIISNSIDSLVLLGREDPIAGMRDALEIVAWAFFALGCSTILIAIVDVPFQLYDNNKNLKMTMQEVKDEYKDTEGKPEVKRRIREAQMEAASRRMMQDVPKADVIITNPTHFAVALKYDSNGDNAPILLAKGGDFAAARIREIAAKHKIEIVSSPPLARSIYYHTEVGKEIPSGLYLAVAQVLAYVFQLREFRKGRGEKPWKVRDFKIPKDLEK</sequence>
<keyword evidence="11 13" id="KW-1006">Bacterial flagellum protein export</keyword>
<keyword evidence="15" id="KW-0282">Flagellum</keyword>
<evidence type="ECO:0000256" key="4">
    <source>
        <dbReference type="ARBA" id="ARBA00022448"/>
    </source>
</evidence>
<evidence type="ECO:0000256" key="13">
    <source>
        <dbReference type="RuleBase" id="RU364091"/>
    </source>
</evidence>
<evidence type="ECO:0000256" key="1">
    <source>
        <dbReference type="ARBA" id="ARBA00004651"/>
    </source>
</evidence>
<evidence type="ECO:0000256" key="14">
    <source>
        <dbReference type="SAM" id="MobiDB-lite"/>
    </source>
</evidence>
<feature type="transmembrane region" description="Helical" evidence="13">
    <location>
        <begin position="190"/>
        <end position="215"/>
    </location>
</feature>
<feature type="transmembrane region" description="Helical" evidence="13">
    <location>
        <begin position="147"/>
        <end position="165"/>
    </location>
</feature>
<dbReference type="EMBL" id="BAABBO010000012">
    <property type="protein sequence ID" value="GAA3968963.1"/>
    <property type="molecule type" value="Genomic_DNA"/>
</dbReference>
<comment type="subcellular location">
    <subcellularLocation>
        <location evidence="1">Cell membrane</location>
        <topology evidence="1">Multi-pass membrane protein</topology>
    </subcellularLocation>
</comment>
<evidence type="ECO:0000256" key="3">
    <source>
        <dbReference type="ARBA" id="ARBA00021622"/>
    </source>
</evidence>
<accession>A0ABP7PP80</accession>
<keyword evidence="9 13" id="KW-1133">Transmembrane helix</keyword>
<keyword evidence="10 13" id="KW-0472">Membrane</keyword>
<evidence type="ECO:0000256" key="5">
    <source>
        <dbReference type="ARBA" id="ARBA00022475"/>
    </source>
</evidence>
<dbReference type="PRINTS" id="PR00950">
    <property type="entry name" value="TYPE3IMSPROT"/>
</dbReference>
<dbReference type="InterPro" id="IPR029025">
    <property type="entry name" value="T3SS_substrate_exporter_C"/>
</dbReference>
<evidence type="ECO:0000256" key="6">
    <source>
        <dbReference type="ARBA" id="ARBA00022692"/>
    </source>
</evidence>
<comment type="similarity">
    <text evidence="2 13">Belongs to the type III secretion exporter family.</text>
</comment>
<keyword evidence="8 13" id="KW-0653">Protein transport</keyword>
<feature type="compositionally biased region" description="Basic and acidic residues" evidence="14">
    <location>
        <begin position="7"/>
        <end position="27"/>
    </location>
</feature>
<dbReference type="InterPro" id="IPR006136">
    <property type="entry name" value="FlhB"/>
</dbReference>
<name>A0ABP7PP80_9GAMM</name>
<feature type="region of interest" description="Disordered" evidence="14">
    <location>
        <begin position="1"/>
        <end position="27"/>
    </location>
</feature>
<evidence type="ECO:0000256" key="8">
    <source>
        <dbReference type="ARBA" id="ARBA00022927"/>
    </source>
</evidence>
<dbReference type="RefSeq" id="WP_344807506.1">
    <property type="nucleotide sequence ID" value="NZ_BAABBO010000012.1"/>
</dbReference>